<dbReference type="AlphaFoldDB" id="A0AAF0YG43"/>
<dbReference type="Proteomes" id="UP000827549">
    <property type="component" value="Chromosome 7"/>
</dbReference>
<protein>
    <submittedName>
        <fullName evidence="2">Uncharacterized protein</fullName>
    </submittedName>
</protein>
<dbReference type="RefSeq" id="XP_062631994.1">
    <property type="nucleotide sequence ID" value="XM_062776010.1"/>
</dbReference>
<evidence type="ECO:0000313" key="2">
    <source>
        <dbReference type="EMBL" id="WOO85968.1"/>
    </source>
</evidence>
<name>A0AAF0YG43_9TREE</name>
<sequence length="301" mass="33180">MPTGVSNLVQATAYEEPADVGRVAVANTERAAAPILDRLDKLYVVLDNTPLAKIAKPLIAELGTIATTDHVADVVERRQNRAYSVLQVLPTDFEREIVQDYLHYLNVAHQRHDARLAPLIREHYVATLNACFDTLIGAHNTSVSPEDLKLKLWDICDQFIELINFENTSFFGEINAVRDDFEASLEGGDWIHHRPKRPPFRLPLASADMMSYMKAHAAGMATASDPDVNPFVTIPDPGPNLGSMHFGGRRKNKKKNKSKSKIVAQDLGKGIGKSEGKKKGKNKGKNNGKNKDSAGVLSIYT</sequence>
<dbReference type="GeneID" id="87812617"/>
<evidence type="ECO:0000256" key="1">
    <source>
        <dbReference type="SAM" id="MobiDB-lite"/>
    </source>
</evidence>
<evidence type="ECO:0000313" key="3">
    <source>
        <dbReference type="Proteomes" id="UP000827549"/>
    </source>
</evidence>
<feature type="region of interest" description="Disordered" evidence="1">
    <location>
        <begin position="234"/>
        <end position="301"/>
    </location>
</feature>
<organism evidence="2 3">
    <name type="scientific">Vanrija pseudolonga</name>
    <dbReference type="NCBI Taxonomy" id="143232"/>
    <lineage>
        <taxon>Eukaryota</taxon>
        <taxon>Fungi</taxon>
        <taxon>Dikarya</taxon>
        <taxon>Basidiomycota</taxon>
        <taxon>Agaricomycotina</taxon>
        <taxon>Tremellomycetes</taxon>
        <taxon>Trichosporonales</taxon>
        <taxon>Trichosporonaceae</taxon>
        <taxon>Vanrija</taxon>
    </lineage>
</organism>
<reference evidence="2" key="1">
    <citation type="submission" date="2023-10" db="EMBL/GenBank/DDBJ databases">
        <authorList>
            <person name="Noh H."/>
        </authorList>
    </citation>
    <scope>NUCLEOTIDE SEQUENCE</scope>
    <source>
        <strain evidence="2">DUCC4014</strain>
    </source>
</reference>
<accession>A0AAF0YG43</accession>
<feature type="compositionally biased region" description="Basic residues" evidence="1">
    <location>
        <begin position="278"/>
        <end position="288"/>
    </location>
</feature>
<dbReference type="EMBL" id="CP086720">
    <property type="protein sequence ID" value="WOO85968.1"/>
    <property type="molecule type" value="Genomic_DNA"/>
</dbReference>
<proteinExistence type="predicted"/>
<feature type="compositionally biased region" description="Basic residues" evidence="1">
    <location>
        <begin position="247"/>
        <end position="260"/>
    </location>
</feature>
<gene>
    <name evidence="2" type="ORF">LOC62_07G009456</name>
</gene>
<keyword evidence="3" id="KW-1185">Reference proteome</keyword>